<comment type="caution">
    <text evidence="1">The sequence shown here is derived from an EMBL/GenBank/DDBJ whole genome shotgun (WGS) entry which is preliminary data.</text>
</comment>
<sequence>MTSQGEWTVALTYQDVMTADLSPLSDVSDAWRKMGDRFGELKDDYEKLVPRALANGKWEGEAFRAHQKTATATGFEYAAARQEALALASLLKQAHTKLTGMQKSLRDLVGDAEAKDFKVDSSGKATYAGLDKPSADGSTDNDPDYAAAMAKARSVAQEWTERIANAVRAVDDADQSVRQALTRAAGSAPAKRGGAVGFNPYADGDLDKPCLAPSGDTSSDGTSWRADGNVELTGPGIDYSLSGPGYGRQGMVKLAADGFHLTADGKITDGHRTFSDIADVYGGVRITGGVDMTDTGVSVNGEASAGVRGMAEGRAEAGNFGIYGRGTGFAGGEASGEAKLDATEGFIVGGKLFAGAKYGVAGGADVGGIGVGLTYEDWKGVGAEGTLITRGEDGKYQFGAKGGLGLGPAGIGLGLEFTVEPGKVVDTAKDAVGVLGDGAGKVRDIAGGVTDGLRGLRP</sequence>
<protein>
    <recommendedName>
        <fullName evidence="3">WXG100 family type VII secretion target</fullName>
    </recommendedName>
</protein>
<evidence type="ECO:0008006" key="3">
    <source>
        <dbReference type="Google" id="ProtNLM"/>
    </source>
</evidence>
<evidence type="ECO:0000313" key="1">
    <source>
        <dbReference type="EMBL" id="GGO47606.1"/>
    </source>
</evidence>
<proteinExistence type="predicted"/>
<keyword evidence="2" id="KW-1185">Reference proteome</keyword>
<dbReference type="EMBL" id="BMNG01000008">
    <property type="protein sequence ID" value="GGO47606.1"/>
    <property type="molecule type" value="Genomic_DNA"/>
</dbReference>
<reference evidence="2" key="1">
    <citation type="journal article" date="2019" name="Int. J. Syst. Evol. Microbiol.">
        <title>The Global Catalogue of Microorganisms (GCM) 10K type strain sequencing project: providing services to taxonomists for standard genome sequencing and annotation.</title>
        <authorList>
            <consortium name="The Broad Institute Genomics Platform"/>
            <consortium name="The Broad Institute Genome Sequencing Center for Infectious Disease"/>
            <person name="Wu L."/>
            <person name="Ma J."/>
        </authorList>
    </citation>
    <scope>NUCLEOTIDE SEQUENCE [LARGE SCALE GENOMIC DNA]</scope>
    <source>
        <strain evidence="2">CGMCC 4.7349</strain>
    </source>
</reference>
<dbReference type="Proteomes" id="UP000656881">
    <property type="component" value="Unassembled WGS sequence"/>
</dbReference>
<gene>
    <name evidence="1" type="ORF">GCM10012286_41290</name>
</gene>
<accession>A0ABQ2M701</accession>
<name>A0ABQ2M701_9ACTN</name>
<evidence type="ECO:0000313" key="2">
    <source>
        <dbReference type="Proteomes" id="UP000656881"/>
    </source>
</evidence>
<organism evidence="1 2">
    <name type="scientific">Streptomyces lasiicapitis</name>
    <dbReference type="NCBI Taxonomy" id="1923961"/>
    <lineage>
        <taxon>Bacteria</taxon>
        <taxon>Bacillati</taxon>
        <taxon>Actinomycetota</taxon>
        <taxon>Actinomycetes</taxon>
        <taxon>Kitasatosporales</taxon>
        <taxon>Streptomycetaceae</taxon>
        <taxon>Streptomyces</taxon>
    </lineage>
</organism>